<keyword evidence="1" id="KW-0472">Membrane</keyword>
<name>A0AAD4MRE8_9BILA</name>
<keyword evidence="3" id="KW-1185">Reference proteome</keyword>
<accession>A0AAD4MRE8</accession>
<evidence type="ECO:0000313" key="2">
    <source>
        <dbReference type="EMBL" id="KAI1703521.1"/>
    </source>
</evidence>
<keyword evidence="1" id="KW-1133">Transmembrane helix</keyword>
<sequence length="209" mass="24020">MSDSFEMITLSESNNSSVMSETSEESSRQWNLTACIKLFLLILAGLIFGCFIYDYISTKQSVSQLQSEIERLSYKNNITARQVHTIQQWNLPPIANMCRVFDPPKTLSDKFHLLLSTTNAHLRHLFDDLDDQVSSYTGYAESLNLIFIVSLSLASQITYSKLKRYCNSTFCYYLFIIPLGVSTNLFSVFGPYLILVRLFVFYIAFVFRP</sequence>
<dbReference type="EMBL" id="JAKKPZ010000081">
    <property type="protein sequence ID" value="KAI1703521.1"/>
    <property type="molecule type" value="Genomic_DNA"/>
</dbReference>
<evidence type="ECO:0000313" key="3">
    <source>
        <dbReference type="Proteomes" id="UP001201812"/>
    </source>
</evidence>
<feature type="transmembrane region" description="Helical" evidence="1">
    <location>
        <begin position="38"/>
        <end position="56"/>
    </location>
</feature>
<protein>
    <submittedName>
        <fullName evidence="2">Uncharacterized protein</fullName>
    </submittedName>
</protein>
<dbReference type="Proteomes" id="UP001201812">
    <property type="component" value="Unassembled WGS sequence"/>
</dbReference>
<comment type="caution">
    <text evidence="2">The sequence shown here is derived from an EMBL/GenBank/DDBJ whole genome shotgun (WGS) entry which is preliminary data.</text>
</comment>
<organism evidence="2 3">
    <name type="scientific">Ditylenchus destructor</name>
    <dbReference type="NCBI Taxonomy" id="166010"/>
    <lineage>
        <taxon>Eukaryota</taxon>
        <taxon>Metazoa</taxon>
        <taxon>Ecdysozoa</taxon>
        <taxon>Nematoda</taxon>
        <taxon>Chromadorea</taxon>
        <taxon>Rhabditida</taxon>
        <taxon>Tylenchina</taxon>
        <taxon>Tylenchomorpha</taxon>
        <taxon>Sphaerularioidea</taxon>
        <taxon>Anguinidae</taxon>
        <taxon>Anguininae</taxon>
        <taxon>Ditylenchus</taxon>
    </lineage>
</organism>
<gene>
    <name evidence="2" type="ORF">DdX_14854</name>
</gene>
<dbReference type="AlphaFoldDB" id="A0AAD4MRE8"/>
<evidence type="ECO:0000256" key="1">
    <source>
        <dbReference type="SAM" id="Phobius"/>
    </source>
</evidence>
<reference evidence="2" key="1">
    <citation type="submission" date="2022-01" db="EMBL/GenBank/DDBJ databases">
        <title>Genome Sequence Resource for Two Populations of Ditylenchus destructor, the Migratory Endoparasitic Phytonematode.</title>
        <authorList>
            <person name="Zhang H."/>
            <person name="Lin R."/>
            <person name="Xie B."/>
        </authorList>
    </citation>
    <scope>NUCLEOTIDE SEQUENCE</scope>
    <source>
        <strain evidence="2">BazhouSP</strain>
    </source>
</reference>
<proteinExistence type="predicted"/>
<keyword evidence="1" id="KW-0812">Transmembrane</keyword>